<gene>
    <name evidence="2" type="ORF">PVAP13_6NG056800</name>
</gene>
<name>A0A8T0QUW6_PANVG</name>
<evidence type="ECO:0000256" key="1">
    <source>
        <dbReference type="SAM" id="SignalP"/>
    </source>
</evidence>
<dbReference type="Proteomes" id="UP000823388">
    <property type="component" value="Chromosome 6N"/>
</dbReference>
<evidence type="ECO:0000313" key="3">
    <source>
        <dbReference type="Proteomes" id="UP000823388"/>
    </source>
</evidence>
<reference evidence="2" key="1">
    <citation type="submission" date="2020-05" db="EMBL/GenBank/DDBJ databases">
        <title>WGS assembly of Panicum virgatum.</title>
        <authorList>
            <person name="Lovell J.T."/>
            <person name="Jenkins J."/>
            <person name="Shu S."/>
            <person name="Juenger T.E."/>
            <person name="Schmutz J."/>
        </authorList>
    </citation>
    <scope>NUCLEOTIDE SEQUENCE</scope>
    <source>
        <strain evidence="2">AP13</strain>
    </source>
</reference>
<proteinExistence type="predicted"/>
<dbReference type="PANTHER" id="PTHR48158">
    <property type="entry name" value="OS11G0453550 PROTEIN"/>
    <property type="match status" value="1"/>
</dbReference>
<dbReference type="PANTHER" id="PTHR48158:SF1">
    <property type="entry name" value="OS11G0453550 PROTEIN"/>
    <property type="match status" value="1"/>
</dbReference>
<feature type="chain" id="PRO_5035748869" evidence="1">
    <location>
        <begin position="22"/>
        <end position="110"/>
    </location>
</feature>
<sequence length="110" mass="11923">MANQGLLLMLSLVLFASSTIPACVSDGGVDAMRSETNTGGSDVIVPQRLYNGCYQNHKALYESDLFCCIKDKLCWPSLQECMPNCPCKVNCGGKKKNQEAPEHPSPVVRG</sequence>
<dbReference type="AlphaFoldDB" id="A0A8T0QUW6"/>
<organism evidence="2 3">
    <name type="scientific">Panicum virgatum</name>
    <name type="common">Blackwell switchgrass</name>
    <dbReference type="NCBI Taxonomy" id="38727"/>
    <lineage>
        <taxon>Eukaryota</taxon>
        <taxon>Viridiplantae</taxon>
        <taxon>Streptophyta</taxon>
        <taxon>Embryophyta</taxon>
        <taxon>Tracheophyta</taxon>
        <taxon>Spermatophyta</taxon>
        <taxon>Magnoliopsida</taxon>
        <taxon>Liliopsida</taxon>
        <taxon>Poales</taxon>
        <taxon>Poaceae</taxon>
        <taxon>PACMAD clade</taxon>
        <taxon>Panicoideae</taxon>
        <taxon>Panicodae</taxon>
        <taxon>Paniceae</taxon>
        <taxon>Panicinae</taxon>
        <taxon>Panicum</taxon>
        <taxon>Panicum sect. Hiantes</taxon>
    </lineage>
</organism>
<dbReference type="EMBL" id="CM029048">
    <property type="protein sequence ID" value="KAG2576715.1"/>
    <property type="molecule type" value="Genomic_DNA"/>
</dbReference>
<protein>
    <submittedName>
        <fullName evidence="2">Uncharacterized protein</fullName>
    </submittedName>
</protein>
<comment type="caution">
    <text evidence="2">The sequence shown here is derived from an EMBL/GenBank/DDBJ whole genome shotgun (WGS) entry which is preliminary data.</text>
</comment>
<accession>A0A8T0QUW6</accession>
<evidence type="ECO:0000313" key="2">
    <source>
        <dbReference type="EMBL" id="KAG2576715.1"/>
    </source>
</evidence>
<keyword evidence="3" id="KW-1185">Reference proteome</keyword>
<keyword evidence="1" id="KW-0732">Signal</keyword>
<feature type="signal peptide" evidence="1">
    <location>
        <begin position="1"/>
        <end position="21"/>
    </location>
</feature>